<dbReference type="Gene3D" id="2.170.270.10">
    <property type="entry name" value="SET domain"/>
    <property type="match status" value="2"/>
</dbReference>
<protein>
    <recommendedName>
        <fullName evidence="1">SET domain-containing protein</fullName>
    </recommendedName>
</protein>
<reference evidence="2" key="1">
    <citation type="submission" date="2021-05" db="EMBL/GenBank/DDBJ databases">
        <title>The genome of the haptophyte Pavlova lutheri (Diacronema luteri, Pavlovales) - a model for lipid biosynthesis in eukaryotic algae.</title>
        <authorList>
            <person name="Hulatt C.J."/>
            <person name="Posewitz M.C."/>
        </authorList>
    </citation>
    <scope>NUCLEOTIDE SEQUENCE</scope>
    <source>
        <strain evidence="2">NIVA-4/92</strain>
    </source>
</reference>
<dbReference type="OrthoDB" id="5945798at2759"/>
<dbReference type="Proteomes" id="UP000751190">
    <property type="component" value="Unassembled WGS sequence"/>
</dbReference>
<dbReference type="AlphaFoldDB" id="A0A8J5XJC9"/>
<dbReference type="InterPro" id="IPR046341">
    <property type="entry name" value="SET_dom_sf"/>
</dbReference>
<keyword evidence="3" id="KW-1185">Reference proteome</keyword>
<organism evidence="2 3">
    <name type="scientific">Diacronema lutheri</name>
    <name type="common">Unicellular marine alga</name>
    <name type="synonym">Monochrysis lutheri</name>
    <dbReference type="NCBI Taxonomy" id="2081491"/>
    <lineage>
        <taxon>Eukaryota</taxon>
        <taxon>Haptista</taxon>
        <taxon>Haptophyta</taxon>
        <taxon>Pavlovophyceae</taxon>
        <taxon>Pavlovales</taxon>
        <taxon>Pavlovaceae</taxon>
        <taxon>Diacronema</taxon>
    </lineage>
</organism>
<dbReference type="PROSITE" id="PS50280">
    <property type="entry name" value="SET"/>
    <property type="match status" value="1"/>
</dbReference>
<dbReference type="InterPro" id="IPR001214">
    <property type="entry name" value="SET_dom"/>
</dbReference>
<comment type="caution">
    <text evidence="2">The sequence shown here is derived from an EMBL/GenBank/DDBJ whole genome shotgun (WGS) entry which is preliminary data.</text>
</comment>
<gene>
    <name evidence="2" type="ORF">KFE25_008682</name>
</gene>
<dbReference type="SUPFAM" id="SSF82199">
    <property type="entry name" value="SET domain"/>
    <property type="match status" value="1"/>
</dbReference>
<dbReference type="GO" id="GO:0008168">
    <property type="term" value="F:methyltransferase activity"/>
    <property type="evidence" value="ECO:0007669"/>
    <property type="project" value="InterPro"/>
</dbReference>
<dbReference type="SMART" id="SM00317">
    <property type="entry name" value="SET"/>
    <property type="match status" value="1"/>
</dbReference>
<dbReference type="EMBL" id="JAGTXO010000001">
    <property type="protein sequence ID" value="KAG8470261.1"/>
    <property type="molecule type" value="Genomic_DNA"/>
</dbReference>
<sequence>MALAEYGHVPPAVSIGQSPGKGRGLFAGRDLRAGEVIFTELPLVGMQHLGNAERVEACAMCMRHVGELEAQLARLVFDDDSARALIPRAMPLRELAFRACPPPYRCRGGCGLAFCGAACEARAWGEWHCLLCAPCSDGAGGAMSDEAAPSADPARVARLDAFRAHALETNEIFLLAARVCATALLSTGRLGSWDAAWAPFAAFTQPPWWEAVAFSAEDCAAGGEHAAREQMREVLAESWALLRAALCDGHDAAASVALPVFADPQLYAQIVGMFERNNCSMLVASPVEDYFLHIDAMPDGHAKRAAEAVSGPVLDALGEDYALPAEGAGIFWLQAVLNHACVPNVSFVKRDEDVDGRVVLTAARDIRAGEELVHSYIDEGKPLEERARELRNYGFECTCQLCTAERGAAAGGSVGVGTGERRGGRKLK</sequence>
<dbReference type="PANTHER" id="PTHR47436">
    <property type="entry name" value="HISTONE-LYSINE N-METHYLTRANSFERASE ATXR2"/>
    <property type="match status" value="1"/>
</dbReference>
<evidence type="ECO:0000313" key="2">
    <source>
        <dbReference type="EMBL" id="KAG8470261.1"/>
    </source>
</evidence>
<dbReference type="Pfam" id="PF00856">
    <property type="entry name" value="SET"/>
    <property type="match status" value="1"/>
</dbReference>
<dbReference type="OMA" id="ENCFVPL"/>
<accession>A0A8J5XJC9</accession>
<name>A0A8J5XJC9_DIALT</name>
<evidence type="ECO:0000313" key="3">
    <source>
        <dbReference type="Proteomes" id="UP000751190"/>
    </source>
</evidence>
<evidence type="ECO:0000259" key="1">
    <source>
        <dbReference type="PROSITE" id="PS50280"/>
    </source>
</evidence>
<dbReference type="InterPro" id="IPR044237">
    <property type="entry name" value="ATXR2-like"/>
</dbReference>
<dbReference type="PANTHER" id="PTHR47436:SF1">
    <property type="entry name" value="SET DOMAIN-CONTAINING PROTEIN"/>
    <property type="match status" value="1"/>
</dbReference>
<feature type="domain" description="SET" evidence="1">
    <location>
        <begin position="11"/>
        <end position="377"/>
    </location>
</feature>
<dbReference type="CDD" id="cd20071">
    <property type="entry name" value="SET_SMYD"/>
    <property type="match status" value="1"/>
</dbReference>
<proteinExistence type="predicted"/>